<accession>A0ACB0YM60</accession>
<dbReference type="EMBL" id="CAVMJV010000015">
    <property type="protein sequence ID" value="CAK5053393.1"/>
    <property type="molecule type" value="Genomic_DNA"/>
</dbReference>
<keyword evidence="2" id="KW-1185">Reference proteome</keyword>
<evidence type="ECO:0000313" key="2">
    <source>
        <dbReference type="Proteomes" id="UP001497535"/>
    </source>
</evidence>
<sequence>MPNNSFQQTLKIIEPKTKTGWKNKIMEQNYLNLEKAIHRYKNSFVEKLGMDGVLIFQ</sequence>
<gene>
    <name evidence="1" type="ORF">MENTE1834_LOCUS14112</name>
</gene>
<evidence type="ECO:0000313" key="1">
    <source>
        <dbReference type="EMBL" id="CAK5053393.1"/>
    </source>
</evidence>
<name>A0ACB0YM60_MELEN</name>
<dbReference type="Proteomes" id="UP001497535">
    <property type="component" value="Unassembled WGS sequence"/>
</dbReference>
<comment type="caution">
    <text evidence="1">The sequence shown here is derived from an EMBL/GenBank/DDBJ whole genome shotgun (WGS) entry which is preliminary data.</text>
</comment>
<organism evidence="1 2">
    <name type="scientific">Meloidogyne enterolobii</name>
    <name type="common">Root-knot nematode worm</name>
    <name type="synonym">Meloidogyne mayaguensis</name>
    <dbReference type="NCBI Taxonomy" id="390850"/>
    <lineage>
        <taxon>Eukaryota</taxon>
        <taxon>Metazoa</taxon>
        <taxon>Ecdysozoa</taxon>
        <taxon>Nematoda</taxon>
        <taxon>Chromadorea</taxon>
        <taxon>Rhabditida</taxon>
        <taxon>Tylenchina</taxon>
        <taxon>Tylenchomorpha</taxon>
        <taxon>Tylenchoidea</taxon>
        <taxon>Meloidogynidae</taxon>
        <taxon>Meloidogyninae</taxon>
        <taxon>Meloidogyne</taxon>
    </lineage>
</organism>
<protein>
    <submittedName>
        <fullName evidence="1">Uncharacterized protein</fullName>
    </submittedName>
</protein>
<reference evidence="1" key="1">
    <citation type="submission" date="2023-11" db="EMBL/GenBank/DDBJ databases">
        <authorList>
            <person name="Poullet M."/>
        </authorList>
    </citation>
    <scope>NUCLEOTIDE SEQUENCE</scope>
    <source>
        <strain evidence="1">E1834</strain>
    </source>
</reference>
<proteinExistence type="predicted"/>